<dbReference type="Proteomes" id="UP001601197">
    <property type="component" value="Unassembled WGS sequence"/>
</dbReference>
<accession>A0ABW6L1Q1</accession>
<dbReference type="RefSeq" id="WP_073952827.1">
    <property type="nucleotide sequence ID" value="NZ_JBIAFJ010000044.1"/>
</dbReference>
<feature type="region of interest" description="Disordered" evidence="1">
    <location>
        <begin position="27"/>
        <end position="101"/>
    </location>
</feature>
<dbReference type="EMBL" id="JBIAFJ010000044">
    <property type="protein sequence ID" value="MFE9174016.1"/>
    <property type="molecule type" value="Genomic_DNA"/>
</dbReference>
<feature type="compositionally biased region" description="Basic and acidic residues" evidence="1">
    <location>
        <begin position="27"/>
        <end position="58"/>
    </location>
</feature>
<comment type="caution">
    <text evidence="2">The sequence shown here is derived from an EMBL/GenBank/DDBJ whole genome shotgun (WGS) entry which is preliminary data.</text>
</comment>
<evidence type="ECO:0000256" key="1">
    <source>
        <dbReference type="SAM" id="MobiDB-lite"/>
    </source>
</evidence>
<organism evidence="2 3">
    <name type="scientific">Streptomyces kebangsaanensis</name>
    <dbReference type="NCBI Taxonomy" id="864058"/>
    <lineage>
        <taxon>Bacteria</taxon>
        <taxon>Bacillati</taxon>
        <taxon>Actinomycetota</taxon>
        <taxon>Actinomycetes</taxon>
        <taxon>Kitasatosporales</taxon>
        <taxon>Streptomycetaceae</taxon>
        <taxon>Streptomyces</taxon>
    </lineage>
</organism>
<evidence type="ECO:0000313" key="2">
    <source>
        <dbReference type="EMBL" id="MFE9174016.1"/>
    </source>
</evidence>
<protein>
    <submittedName>
        <fullName evidence="2">Uncharacterized protein</fullName>
    </submittedName>
</protein>
<reference evidence="2 3" key="1">
    <citation type="submission" date="2024-10" db="EMBL/GenBank/DDBJ databases">
        <title>The Natural Products Discovery Center: Release of the First 8490 Sequenced Strains for Exploring Actinobacteria Biosynthetic Diversity.</title>
        <authorList>
            <person name="Kalkreuter E."/>
            <person name="Kautsar S.A."/>
            <person name="Yang D."/>
            <person name="Bader C.D."/>
            <person name="Teijaro C.N."/>
            <person name="Fluegel L."/>
            <person name="Davis C.M."/>
            <person name="Simpson J.R."/>
            <person name="Lauterbach L."/>
            <person name="Steele A.D."/>
            <person name="Gui C."/>
            <person name="Meng S."/>
            <person name="Li G."/>
            <person name="Viehrig K."/>
            <person name="Ye F."/>
            <person name="Su P."/>
            <person name="Kiefer A.F."/>
            <person name="Nichols A."/>
            <person name="Cepeda A.J."/>
            <person name="Yan W."/>
            <person name="Fan B."/>
            <person name="Jiang Y."/>
            <person name="Adhikari A."/>
            <person name="Zheng C.-J."/>
            <person name="Schuster L."/>
            <person name="Cowan T.M."/>
            <person name="Smanski M.J."/>
            <person name="Chevrette M.G."/>
            <person name="De Carvalho L.P.S."/>
            <person name="Shen B."/>
        </authorList>
    </citation>
    <scope>NUCLEOTIDE SEQUENCE [LARGE SCALE GENOMIC DNA]</scope>
    <source>
        <strain evidence="2 3">NPDC007147</strain>
    </source>
</reference>
<keyword evidence="3" id="KW-1185">Reference proteome</keyword>
<evidence type="ECO:0000313" key="3">
    <source>
        <dbReference type="Proteomes" id="UP001601197"/>
    </source>
</evidence>
<gene>
    <name evidence="2" type="ORF">ACFYNZ_31975</name>
</gene>
<sequence>MTDPAPTDPCPTWTPQAALGLTCIDCHPEHRDDHQDDDSRIRPEASTETVLDGREGHGLPRLPDAPVDELPWREELTAAEATGGRTAASPGQPATTDKIMD</sequence>
<proteinExistence type="predicted"/>
<feature type="compositionally biased region" description="Low complexity" evidence="1">
    <location>
        <begin position="78"/>
        <end position="88"/>
    </location>
</feature>
<name>A0ABW6L1Q1_9ACTN</name>